<comment type="similarity">
    <text evidence="1">Belongs to the TCP11 family.</text>
</comment>
<feature type="region of interest" description="Disordered" evidence="2">
    <location>
        <begin position="1"/>
        <end position="186"/>
    </location>
</feature>
<evidence type="ECO:0000256" key="2">
    <source>
        <dbReference type="SAM" id="MobiDB-lite"/>
    </source>
</evidence>
<accession>A0A5M3MP82</accession>
<dbReference type="GO" id="GO:0010737">
    <property type="term" value="P:protein kinase A signaling"/>
    <property type="evidence" value="ECO:0007669"/>
    <property type="project" value="TreeGrafter"/>
</dbReference>
<organism evidence="3 4">
    <name type="scientific">Coniophora puteana (strain RWD-64-598)</name>
    <name type="common">Brown rot fungus</name>
    <dbReference type="NCBI Taxonomy" id="741705"/>
    <lineage>
        <taxon>Eukaryota</taxon>
        <taxon>Fungi</taxon>
        <taxon>Dikarya</taxon>
        <taxon>Basidiomycota</taxon>
        <taxon>Agaricomycotina</taxon>
        <taxon>Agaricomycetes</taxon>
        <taxon>Agaricomycetidae</taxon>
        <taxon>Boletales</taxon>
        <taxon>Coniophorineae</taxon>
        <taxon>Coniophoraceae</taxon>
        <taxon>Coniophora</taxon>
    </lineage>
</organism>
<protein>
    <submittedName>
        <fullName evidence="3">Tcp11-domain-containing protein</fullName>
    </submittedName>
</protein>
<evidence type="ECO:0000256" key="1">
    <source>
        <dbReference type="ARBA" id="ARBA00010954"/>
    </source>
</evidence>
<dbReference type="InterPro" id="IPR008862">
    <property type="entry name" value="Tcp11"/>
</dbReference>
<dbReference type="PANTHER" id="PTHR12832:SF11">
    <property type="entry name" value="LD23868P"/>
    <property type="match status" value="1"/>
</dbReference>
<dbReference type="OrthoDB" id="276323at2759"/>
<name>A0A5M3MP82_CONPW</name>
<dbReference type="KEGG" id="cput:CONPUDRAFT_123814"/>
<comment type="caution">
    <text evidence="3">The sequence shown here is derived from an EMBL/GenBank/DDBJ whole genome shotgun (WGS) entry which is preliminary data.</text>
</comment>
<feature type="compositionally biased region" description="Polar residues" evidence="2">
    <location>
        <begin position="146"/>
        <end position="168"/>
    </location>
</feature>
<reference evidence="4" key="1">
    <citation type="journal article" date="2012" name="Science">
        <title>The Paleozoic origin of enzymatic lignin decomposition reconstructed from 31 fungal genomes.</title>
        <authorList>
            <person name="Floudas D."/>
            <person name="Binder M."/>
            <person name="Riley R."/>
            <person name="Barry K."/>
            <person name="Blanchette R.A."/>
            <person name="Henrissat B."/>
            <person name="Martinez A.T."/>
            <person name="Otillar R."/>
            <person name="Spatafora J.W."/>
            <person name="Yadav J.S."/>
            <person name="Aerts A."/>
            <person name="Benoit I."/>
            <person name="Boyd A."/>
            <person name="Carlson A."/>
            <person name="Copeland A."/>
            <person name="Coutinho P.M."/>
            <person name="de Vries R.P."/>
            <person name="Ferreira P."/>
            <person name="Findley K."/>
            <person name="Foster B."/>
            <person name="Gaskell J."/>
            <person name="Glotzer D."/>
            <person name="Gorecki P."/>
            <person name="Heitman J."/>
            <person name="Hesse C."/>
            <person name="Hori C."/>
            <person name="Igarashi K."/>
            <person name="Jurgens J.A."/>
            <person name="Kallen N."/>
            <person name="Kersten P."/>
            <person name="Kohler A."/>
            <person name="Kuees U."/>
            <person name="Kumar T.K.A."/>
            <person name="Kuo A."/>
            <person name="LaButti K."/>
            <person name="Larrondo L.F."/>
            <person name="Lindquist E."/>
            <person name="Ling A."/>
            <person name="Lombard V."/>
            <person name="Lucas S."/>
            <person name="Lundell T."/>
            <person name="Martin R."/>
            <person name="McLaughlin D.J."/>
            <person name="Morgenstern I."/>
            <person name="Morin E."/>
            <person name="Murat C."/>
            <person name="Nagy L.G."/>
            <person name="Nolan M."/>
            <person name="Ohm R.A."/>
            <person name="Patyshakuliyeva A."/>
            <person name="Rokas A."/>
            <person name="Ruiz-Duenas F.J."/>
            <person name="Sabat G."/>
            <person name="Salamov A."/>
            <person name="Samejima M."/>
            <person name="Schmutz J."/>
            <person name="Slot J.C."/>
            <person name="St John F."/>
            <person name="Stenlid J."/>
            <person name="Sun H."/>
            <person name="Sun S."/>
            <person name="Syed K."/>
            <person name="Tsang A."/>
            <person name="Wiebenga A."/>
            <person name="Young D."/>
            <person name="Pisabarro A."/>
            <person name="Eastwood D.C."/>
            <person name="Martin F."/>
            <person name="Cullen D."/>
            <person name="Grigoriev I.V."/>
            <person name="Hibbett D.S."/>
        </authorList>
    </citation>
    <scope>NUCLEOTIDE SEQUENCE [LARGE SCALE GENOMIC DNA]</scope>
    <source>
        <strain evidence="4">RWD-64-598 SS2</strain>
    </source>
</reference>
<evidence type="ECO:0000313" key="4">
    <source>
        <dbReference type="Proteomes" id="UP000053558"/>
    </source>
</evidence>
<dbReference type="EMBL" id="JH711578">
    <property type="protein sequence ID" value="EIW80979.1"/>
    <property type="molecule type" value="Genomic_DNA"/>
</dbReference>
<proteinExistence type="inferred from homology"/>
<feature type="region of interest" description="Disordered" evidence="2">
    <location>
        <begin position="768"/>
        <end position="799"/>
    </location>
</feature>
<keyword evidence="4" id="KW-1185">Reference proteome</keyword>
<dbReference type="AlphaFoldDB" id="A0A5M3MP82"/>
<dbReference type="OMA" id="NGCTCVS"/>
<dbReference type="Pfam" id="PF05794">
    <property type="entry name" value="Tcp11"/>
    <property type="match status" value="1"/>
</dbReference>
<dbReference type="PANTHER" id="PTHR12832">
    <property type="entry name" value="TESTIS-SPECIFIC PROTEIN PBS13 T-COMPLEX 11"/>
    <property type="match status" value="1"/>
</dbReference>
<dbReference type="GeneID" id="19199783"/>
<gene>
    <name evidence="3" type="ORF">CONPUDRAFT_123814</name>
</gene>
<dbReference type="RefSeq" id="XP_007768426.1">
    <property type="nucleotide sequence ID" value="XM_007770236.1"/>
</dbReference>
<dbReference type="Proteomes" id="UP000053558">
    <property type="component" value="Unassembled WGS sequence"/>
</dbReference>
<feature type="compositionally biased region" description="Basic and acidic residues" evidence="2">
    <location>
        <begin position="135"/>
        <end position="144"/>
    </location>
</feature>
<evidence type="ECO:0000313" key="3">
    <source>
        <dbReference type="EMBL" id="EIW80979.1"/>
    </source>
</evidence>
<sequence>MGDLGHSIPSVNCRKRKADEDEDGPDPLPQDSQSSSPMLIDSAVAPRRLSNPLSLRTSGPWLPAGSPSPVWRCVHADSPPDSPLTPSTPEEGSRMSKRPKVEMACPPSSMRPTKRLPRPSLVRHVACANVPRRSHKEDLREATHPHSPNDSVRMESTCSPSELPQSTAPSSPPLPSIDLSSPHIPPLQPLINRNTLKELDLSAILRNPQLRHDLIFDAGLQFRPTSSRRKRELADRYWRAVTQEIENGCTCVSFDAEGRPCDCVCVCSRAPTPPTKPVLTYLSSRGVATLRMPSRVQSLLSEFLEVLLYVIQPLSSISGTYSQPGTFQAQVDQHAAQAAELRSAFDPKLIQQELRHQLFDPSGLFSLIGQTLKSHCAPMRDRAVDAMVAVAKSCAPGQGGTKADAVKAVRMCLDILELMKLDIANHQLQTLRPFLIDSSGPYELKIFQDRKGPASALDFTRTWLQTAHGKLMASNSINHPFKPSEPLVFDSLPYTQQVYLSVIKGFFDLVFDPPQVASSTHIPHSAQPSHSTAPLPSYPETTYLDSARLLILANDAGDAAALYLFLMLYRQLVFSSNQPSATGARDGSRLTEADMLQLKKEIRDISSSHLGVLLGNVDIEGLSESERERRRKWRADIVLQIALRAKEAQSSKPGAACSTVPDESTLRLAERWTSTNMRSGSALSVMLKNKIRDAVFSHVLALTFFSRDSSRLLKRSDEPLAANVPPPSAGMEPLADEIASLSERLAKVASIHIAAYLPLYEQDGFLYSSSSPPPPSPTVSTSSVPCTLSLDSSPAGCSA</sequence>